<dbReference type="GO" id="GO:0030170">
    <property type="term" value="F:pyridoxal phosphate binding"/>
    <property type="evidence" value="ECO:0007669"/>
    <property type="project" value="InterPro"/>
</dbReference>
<dbReference type="SUPFAM" id="SSF53383">
    <property type="entry name" value="PLP-dependent transferases"/>
    <property type="match status" value="1"/>
</dbReference>
<dbReference type="Proteomes" id="UP000220353">
    <property type="component" value="Unassembled WGS sequence"/>
</dbReference>
<dbReference type="AlphaFoldDB" id="A0A2A6LPL6"/>
<name>A0A2A6LPL6_RHIFR</name>
<comment type="caution">
    <text evidence="7">The sequence shown here is derived from an EMBL/GenBank/DDBJ whole genome shotgun (WGS) entry which is preliminary data.</text>
</comment>
<keyword evidence="4" id="KW-0238">DNA-binding</keyword>
<dbReference type="GO" id="GO:0003677">
    <property type="term" value="F:DNA binding"/>
    <property type="evidence" value="ECO:0007669"/>
    <property type="project" value="UniProtKB-KW"/>
</dbReference>
<dbReference type="Gene3D" id="3.40.640.10">
    <property type="entry name" value="Type I PLP-dependent aspartate aminotransferase-like (Major domain)"/>
    <property type="match status" value="1"/>
</dbReference>
<evidence type="ECO:0000256" key="4">
    <source>
        <dbReference type="ARBA" id="ARBA00023125"/>
    </source>
</evidence>
<dbReference type="GO" id="GO:0003700">
    <property type="term" value="F:DNA-binding transcription factor activity"/>
    <property type="evidence" value="ECO:0007669"/>
    <property type="project" value="InterPro"/>
</dbReference>
<dbReference type="InterPro" id="IPR015421">
    <property type="entry name" value="PyrdxlP-dep_Trfase_major"/>
</dbReference>
<dbReference type="EMBL" id="NWTC01000044">
    <property type="protein sequence ID" value="PDT44049.1"/>
    <property type="molecule type" value="Genomic_DNA"/>
</dbReference>
<dbReference type="PROSITE" id="PS50949">
    <property type="entry name" value="HTH_GNTR"/>
    <property type="match status" value="1"/>
</dbReference>
<dbReference type="InterPro" id="IPR000524">
    <property type="entry name" value="Tscrpt_reg_HTH_GntR"/>
</dbReference>
<dbReference type="PANTHER" id="PTHR46577:SF1">
    <property type="entry name" value="HTH-TYPE TRANSCRIPTIONAL REGULATORY PROTEIN GABR"/>
    <property type="match status" value="1"/>
</dbReference>
<dbReference type="Pfam" id="PF00392">
    <property type="entry name" value="GntR"/>
    <property type="match status" value="1"/>
</dbReference>
<evidence type="ECO:0000256" key="1">
    <source>
        <dbReference type="ARBA" id="ARBA00005384"/>
    </source>
</evidence>
<proteinExistence type="inferred from homology"/>
<keyword evidence="5" id="KW-0804">Transcription</keyword>
<evidence type="ECO:0000256" key="2">
    <source>
        <dbReference type="ARBA" id="ARBA00022898"/>
    </source>
</evidence>
<dbReference type="CDD" id="cd07377">
    <property type="entry name" value="WHTH_GntR"/>
    <property type="match status" value="1"/>
</dbReference>
<dbReference type="Pfam" id="PF00155">
    <property type="entry name" value="Aminotran_1_2"/>
    <property type="match status" value="1"/>
</dbReference>
<evidence type="ECO:0000256" key="3">
    <source>
        <dbReference type="ARBA" id="ARBA00023015"/>
    </source>
</evidence>
<feature type="domain" description="HTH gntR-type" evidence="6">
    <location>
        <begin position="19"/>
        <end position="87"/>
    </location>
</feature>
<dbReference type="SMART" id="SM00345">
    <property type="entry name" value="HTH_GNTR"/>
    <property type="match status" value="1"/>
</dbReference>
<reference evidence="7 8" key="1">
    <citation type="submission" date="2017-09" db="EMBL/GenBank/DDBJ databases">
        <title>Comparative genomics of rhizobia isolated from Phaseolus vulgaris in China.</title>
        <authorList>
            <person name="Tong W."/>
        </authorList>
    </citation>
    <scope>NUCLEOTIDE SEQUENCE [LARGE SCALE GENOMIC DNA]</scope>
    <source>
        <strain evidence="7 8">PCH1</strain>
    </source>
</reference>
<dbReference type="SUPFAM" id="SSF46785">
    <property type="entry name" value="Winged helix' DNA-binding domain"/>
    <property type="match status" value="1"/>
</dbReference>
<evidence type="ECO:0000313" key="8">
    <source>
        <dbReference type="Proteomes" id="UP000220353"/>
    </source>
</evidence>
<sequence>MSLDETFLGWRPRQLTSEGPRYLALAQALEQDIANGRLSDGDRLPAHRDLARELGLSVGTVSKAYQKAELRGIVSGHVGQGTFVRRRTFARAEATVRHEPVDLALSTPTEGNESQILSALFGEVVRECDLAPLLRYHPHGGMWKHREIIAASLSDSRFTVEPAQLFLCNGAQHAIDIALRLVAKPGDSILVDAFTYSGFKAIAVASHLNLVPVEMDEEGLDPEALKQACSGSGARTLYCMPTLQSPTARTMSLARRRRIAELAEELDVAVIEDDVHGFFFPERPAPIASLAPGRTFYLTSYSKCIAPGFRLGTLTVPTAYVGQTDLLLHASAWFVAPMLSEAVVRLLQNGKLDELLRERRREAQERYRVFLDVFPEAAKLQFPAFYGWLPLPPKWSADQFAAAARSRDIIVTPPIASAASDANPLGVRICLGAPKDLKELSAALQVLCDILARQPVNVVSVA</sequence>
<keyword evidence="2" id="KW-0663">Pyridoxal phosphate</keyword>
<organism evidence="7 8">
    <name type="scientific">Rhizobium fredii</name>
    <name type="common">Sinorhizobium fredii</name>
    <dbReference type="NCBI Taxonomy" id="380"/>
    <lineage>
        <taxon>Bacteria</taxon>
        <taxon>Pseudomonadati</taxon>
        <taxon>Pseudomonadota</taxon>
        <taxon>Alphaproteobacteria</taxon>
        <taxon>Hyphomicrobiales</taxon>
        <taxon>Rhizobiaceae</taxon>
        <taxon>Sinorhizobium/Ensifer group</taxon>
        <taxon>Sinorhizobium</taxon>
    </lineage>
</organism>
<dbReference type="InterPro" id="IPR004839">
    <property type="entry name" value="Aminotransferase_I/II_large"/>
</dbReference>
<accession>A0A2A6LPL6</accession>
<dbReference type="PANTHER" id="PTHR46577">
    <property type="entry name" value="HTH-TYPE TRANSCRIPTIONAL REGULATORY PROTEIN GABR"/>
    <property type="match status" value="1"/>
</dbReference>
<gene>
    <name evidence="7" type="ORF">CO661_31385</name>
</gene>
<evidence type="ECO:0000313" key="7">
    <source>
        <dbReference type="EMBL" id="PDT44049.1"/>
    </source>
</evidence>
<dbReference type="InterPro" id="IPR036388">
    <property type="entry name" value="WH-like_DNA-bd_sf"/>
</dbReference>
<evidence type="ECO:0000259" key="6">
    <source>
        <dbReference type="PROSITE" id="PS50949"/>
    </source>
</evidence>
<keyword evidence="3" id="KW-0805">Transcription regulation</keyword>
<dbReference type="Gene3D" id="3.90.1150.10">
    <property type="entry name" value="Aspartate Aminotransferase, domain 1"/>
    <property type="match status" value="1"/>
</dbReference>
<dbReference type="InterPro" id="IPR015424">
    <property type="entry name" value="PyrdxlP-dep_Trfase"/>
</dbReference>
<dbReference type="RefSeq" id="WP_097587975.1">
    <property type="nucleotide sequence ID" value="NZ_NWTC01000044.1"/>
</dbReference>
<dbReference type="Gene3D" id="1.10.10.10">
    <property type="entry name" value="Winged helix-like DNA-binding domain superfamily/Winged helix DNA-binding domain"/>
    <property type="match status" value="1"/>
</dbReference>
<protein>
    <submittedName>
        <fullName evidence="7">Transcriptional regulator</fullName>
    </submittedName>
</protein>
<dbReference type="CDD" id="cd00609">
    <property type="entry name" value="AAT_like"/>
    <property type="match status" value="1"/>
</dbReference>
<dbReference type="InterPro" id="IPR051446">
    <property type="entry name" value="HTH_trans_reg/aminotransferase"/>
</dbReference>
<dbReference type="InterPro" id="IPR015422">
    <property type="entry name" value="PyrdxlP-dep_Trfase_small"/>
</dbReference>
<dbReference type="InterPro" id="IPR036390">
    <property type="entry name" value="WH_DNA-bd_sf"/>
</dbReference>
<evidence type="ECO:0000256" key="5">
    <source>
        <dbReference type="ARBA" id="ARBA00023163"/>
    </source>
</evidence>
<comment type="similarity">
    <text evidence="1">In the C-terminal section; belongs to the class-I pyridoxal-phosphate-dependent aminotransferase family.</text>
</comment>